<accession>A0A6J5M243</accession>
<name>A0A6J5M243_9CAUD</name>
<dbReference type="EMBL" id="LR796356">
    <property type="protein sequence ID" value="CAB4139593.1"/>
    <property type="molecule type" value="Genomic_DNA"/>
</dbReference>
<organism evidence="1">
    <name type="scientific">uncultured Caudovirales phage</name>
    <dbReference type="NCBI Taxonomy" id="2100421"/>
    <lineage>
        <taxon>Viruses</taxon>
        <taxon>Duplodnaviria</taxon>
        <taxon>Heunggongvirae</taxon>
        <taxon>Uroviricota</taxon>
        <taxon>Caudoviricetes</taxon>
        <taxon>Peduoviridae</taxon>
        <taxon>Maltschvirus</taxon>
        <taxon>Maltschvirus maltsch</taxon>
    </lineage>
</organism>
<reference evidence="1" key="1">
    <citation type="submission" date="2020-04" db="EMBL/GenBank/DDBJ databases">
        <authorList>
            <person name="Chiriac C."/>
            <person name="Salcher M."/>
            <person name="Ghai R."/>
            <person name="Kavagutti S V."/>
        </authorList>
    </citation>
    <scope>NUCLEOTIDE SEQUENCE</scope>
</reference>
<proteinExistence type="predicted"/>
<sequence>MSVRIDNTLVDQVVNRQFQPTPETGSLAAVAQTVSTITAGFRHVVFALSGTFASCDHTFEVSYDGGTTWFAVAVTNLATGATVATTGAISAQALYRLDTAGAPQARVRMTARTSGTVNVTIQRMT</sequence>
<gene>
    <name evidence="1" type="ORF">UFOVP347_41</name>
</gene>
<evidence type="ECO:0000313" key="1">
    <source>
        <dbReference type="EMBL" id="CAB4139593.1"/>
    </source>
</evidence>
<protein>
    <submittedName>
        <fullName evidence="1">Uncharacterized protein</fullName>
    </submittedName>
</protein>